<dbReference type="GO" id="GO:0003824">
    <property type="term" value="F:catalytic activity"/>
    <property type="evidence" value="ECO:0007669"/>
    <property type="project" value="InterPro"/>
</dbReference>
<dbReference type="SUPFAM" id="SSF56219">
    <property type="entry name" value="DNase I-like"/>
    <property type="match status" value="1"/>
</dbReference>
<dbReference type="PANTHER" id="PTHR33710">
    <property type="entry name" value="BNAC02G09200D PROTEIN"/>
    <property type="match status" value="1"/>
</dbReference>
<dbReference type="Gramene" id="PVH36748">
    <property type="protein sequence ID" value="PVH36748"/>
    <property type="gene ID" value="PAHAL_6G159000"/>
</dbReference>
<dbReference type="InterPro" id="IPR005135">
    <property type="entry name" value="Endo/exonuclease/phosphatase"/>
</dbReference>
<dbReference type="Proteomes" id="UP000243499">
    <property type="component" value="Chromosome 6"/>
</dbReference>
<feature type="domain" description="Endonuclease/exonuclease/phosphatase" evidence="1">
    <location>
        <begin position="5"/>
        <end position="97"/>
    </location>
</feature>
<name>A0A2T8IGD5_9POAL</name>
<dbReference type="Gene3D" id="3.60.10.10">
    <property type="entry name" value="Endonuclease/exonuclease/phosphatase"/>
    <property type="match status" value="1"/>
</dbReference>
<protein>
    <recommendedName>
        <fullName evidence="1">Endonuclease/exonuclease/phosphatase domain-containing protein</fullName>
    </recommendedName>
</protein>
<accession>A0A2T8IGD5</accession>
<evidence type="ECO:0000313" key="2">
    <source>
        <dbReference type="EMBL" id="PVH36748.1"/>
    </source>
</evidence>
<proteinExistence type="predicted"/>
<reference evidence="2" key="1">
    <citation type="submission" date="2018-04" db="EMBL/GenBank/DDBJ databases">
        <title>WGS assembly of Panicum hallii.</title>
        <authorList>
            <person name="Lovell J."/>
            <person name="Jenkins J."/>
            <person name="Lowry D."/>
            <person name="Mamidi S."/>
            <person name="Sreedasyam A."/>
            <person name="Weng X."/>
            <person name="Barry K."/>
            <person name="Bonette J."/>
            <person name="Campitelli B."/>
            <person name="Daum C."/>
            <person name="Gordon S."/>
            <person name="Gould B."/>
            <person name="Lipzen A."/>
            <person name="Macqueen A."/>
            <person name="Palacio-Mejia J."/>
            <person name="Plott C."/>
            <person name="Shakirov E."/>
            <person name="Shu S."/>
            <person name="Yoshinaga Y."/>
            <person name="Zane M."/>
            <person name="Rokhsar D."/>
            <person name="Grimwood J."/>
            <person name="Schmutz J."/>
            <person name="Juenger T."/>
        </authorList>
    </citation>
    <scope>NUCLEOTIDE SEQUENCE [LARGE SCALE GENOMIC DNA]</scope>
    <source>
        <strain evidence="2">FIL2</strain>
    </source>
</reference>
<sequence length="343" mass="40769">MVEWDGPTLLGGDFNLIINAAEKNNDNINYHWSDSFNDWINHWCLIELKNPNRSYTWTNNQEQPIMAVLDRVFATTDFEAHYPMINVKGASRLGSDHVPLVVNFGISQEKKPFLFRFEKWWLEQDDFHDIVKNVCESPCHYTDALDVWQYKLRSRRRKLKGWSLNINADLRRKKQALLEEFDVLDVFSEESSLEENEKARMQEVKQELEHIWQMEEIKAKQRSRDRFIRGDQNTSYFQALANQRKRKKNISALQGPEGDCTDNKSMLEPPTFIKSFLVMRRNLTFISRTPFGRVMRWCQLRKMNYWMPPSLKWKLKQPFFAHMLTGHQAQMVSLFCSIRNFGT</sequence>
<dbReference type="EMBL" id="CM008051">
    <property type="protein sequence ID" value="PVH36748.1"/>
    <property type="molecule type" value="Genomic_DNA"/>
</dbReference>
<organism evidence="2">
    <name type="scientific">Panicum hallii</name>
    <dbReference type="NCBI Taxonomy" id="206008"/>
    <lineage>
        <taxon>Eukaryota</taxon>
        <taxon>Viridiplantae</taxon>
        <taxon>Streptophyta</taxon>
        <taxon>Embryophyta</taxon>
        <taxon>Tracheophyta</taxon>
        <taxon>Spermatophyta</taxon>
        <taxon>Magnoliopsida</taxon>
        <taxon>Liliopsida</taxon>
        <taxon>Poales</taxon>
        <taxon>Poaceae</taxon>
        <taxon>PACMAD clade</taxon>
        <taxon>Panicoideae</taxon>
        <taxon>Panicodae</taxon>
        <taxon>Paniceae</taxon>
        <taxon>Panicinae</taxon>
        <taxon>Panicum</taxon>
        <taxon>Panicum sect. Panicum</taxon>
    </lineage>
</organism>
<gene>
    <name evidence="2" type="ORF">PAHAL_6G159000</name>
</gene>
<dbReference type="InterPro" id="IPR036691">
    <property type="entry name" value="Endo/exonu/phosph_ase_sf"/>
</dbReference>
<dbReference type="AlphaFoldDB" id="A0A2T8IGD5"/>
<evidence type="ECO:0000259" key="1">
    <source>
        <dbReference type="Pfam" id="PF03372"/>
    </source>
</evidence>
<dbReference type="PANTHER" id="PTHR33710:SF71">
    <property type="entry name" value="ENDONUCLEASE_EXONUCLEASE_PHOSPHATASE DOMAIN-CONTAINING PROTEIN"/>
    <property type="match status" value="1"/>
</dbReference>
<dbReference type="Pfam" id="PF03372">
    <property type="entry name" value="Exo_endo_phos"/>
    <property type="match status" value="1"/>
</dbReference>